<feature type="region of interest" description="Disordered" evidence="1">
    <location>
        <begin position="90"/>
        <end position="138"/>
    </location>
</feature>
<feature type="transmembrane region" description="Helical" evidence="2">
    <location>
        <begin position="49"/>
        <end position="68"/>
    </location>
</feature>
<dbReference type="EMBL" id="JBHSWI010000001">
    <property type="protein sequence ID" value="MFC6644934.1"/>
    <property type="molecule type" value="Genomic_DNA"/>
</dbReference>
<protein>
    <submittedName>
        <fullName evidence="3">Uncharacterized protein</fullName>
    </submittedName>
</protein>
<keyword evidence="2" id="KW-0472">Membrane</keyword>
<comment type="caution">
    <text evidence="3">The sequence shown here is derived from an EMBL/GenBank/DDBJ whole genome shotgun (WGS) entry which is preliminary data.</text>
</comment>
<reference evidence="4" key="1">
    <citation type="journal article" date="2019" name="Int. J. Syst. Evol. Microbiol.">
        <title>The Global Catalogue of Microorganisms (GCM) 10K type strain sequencing project: providing services to taxonomists for standard genome sequencing and annotation.</title>
        <authorList>
            <consortium name="The Broad Institute Genomics Platform"/>
            <consortium name="The Broad Institute Genome Sequencing Center for Infectious Disease"/>
            <person name="Wu L."/>
            <person name="Ma J."/>
        </authorList>
    </citation>
    <scope>NUCLEOTIDE SEQUENCE [LARGE SCALE GENOMIC DNA]</scope>
    <source>
        <strain evidence="4">CGMCC 1.16026</strain>
    </source>
</reference>
<proteinExistence type="predicted"/>
<sequence length="138" mass="15120">MDPQQAQQQMAHAFALLIPMILMFWVVGAAIIIIPFWQIFKKAGMAPALSFLMVLPLVNLVMLYVLAFSHWKIIPAPQFGYQPQQPYPPVPYPPQAYAPPQPPSPYATPHPPATTPTGDPVPQVVTSIPPADDEPTGV</sequence>
<feature type="compositionally biased region" description="Pro residues" evidence="1">
    <location>
        <begin position="90"/>
        <end position="114"/>
    </location>
</feature>
<gene>
    <name evidence="3" type="ORF">ACFQBQ_04875</name>
</gene>
<keyword evidence="2" id="KW-1133">Transmembrane helix</keyword>
<name>A0ABW1Z709_9BACT</name>
<evidence type="ECO:0000313" key="4">
    <source>
        <dbReference type="Proteomes" id="UP001596391"/>
    </source>
</evidence>
<organism evidence="3 4">
    <name type="scientific">Granulicella cerasi</name>
    <dbReference type="NCBI Taxonomy" id="741063"/>
    <lineage>
        <taxon>Bacteria</taxon>
        <taxon>Pseudomonadati</taxon>
        <taxon>Acidobacteriota</taxon>
        <taxon>Terriglobia</taxon>
        <taxon>Terriglobales</taxon>
        <taxon>Acidobacteriaceae</taxon>
        <taxon>Granulicella</taxon>
    </lineage>
</organism>
<evidence type="ECO:0000256" key="2">
    <source>
        <dbReference type="SAM" id="Phobius"/>
    </source>
</evidence>
<evidence type="ECO:0000256" key="1">
    <source>
        <dbReference type="SAM" id="MobiDB-lite"/>
    </source>
</evidence>
<dbReference type="Proteomes" id="UP001596391">
    <property type="component" value="Unassembled WGS sequence"/>
</dbReference>
<evidence type="ECO:0000313" key="3">
    <source>
        <dbReference type="EMBL" id="MFC6644934.1"/>
    </source>
</evidence>
<accession>A0ABW1Z709</accession>
<keyword evidence="2" id="KW-0812">Transmembrane</keyword>
<keyword evidence="4" id="KW-1185">Reference proteome</keyword>
<dbReference type="RefSeq" id="WP_263371342.1">
    <property type="nucleotide sequence ID" value="NZ_JAGSYD010000003.1"/>
</dbReference>
<feature type="transmembrane region" description="Helical" evidence="2">
    <location>
        <begin position="12"/>
        <end position="37"/>
    </location>
</feature>